<dbReference type="STRING" id="436010.A0A165WH14"/>
<accession>A0A165WH14</accession>
<feature type="region of interest" description="Disordered" evidence="1">
    <location>
        <begin position="1101"/>
        <end position="1150"/>
    </location>
</feature>
<feature type="compositionally biased region" description="Low complexity" evidence="1">
    <location>
        <begin position="872"/>
        <end position="881"/>
    </location>
</feature>
<name>A0A165WH14_9AGAM</name>
<dbReference type="EMBL" id="KV417744">
    <property type="protein sequence ID" value="KZP07636.1"/>
    <property type="molecule type" value="Genomic_DNA"/>
</dbReference>
<gene>
    <name evidence="2" type="ORF">FIBSPDRAFT_901888</name>
</gene>
<dbReference type="OrthoDB" id="2669721at2759"/>
<dbReference type="Proteomes" id="UP000076532">
    <property type="component" value="Unassembled WGS sequence"/>
</dbReference>
<keyword evidence="3" id="KW-1185">Reference proteome</keyword>
<feature type="compositionally biased region" description="Low complexity" evidence="1">
    <location>
        <begin position="814"/>
        <end position="833"/>
    </location>
</feature>
<feature type="region of interest" description="Disordered" evidence="1">
    <location>
        <begin position="864"/>
        <end position="900"/>
    </location>
</feature>
<protein>
    <submittedName>
        <fullName evidence="2">Uncharacterized protein</fullName>
    </submittedName>
</protein>
<feature type="region of interest" description="Disordered" evidence="1">
    <location>
        <begin position="1"/>
        <end position="91"/>
    </location>
</feature>
<reference evidence="2 3" key="1">
    <citation type="journal article" date="2016" name="Mol. Biol. Evol.">
        <title>Comparative Genomics of Early-Diverging Mushroom-Forming Fungi Provides Insights into the Origins of Lignocellulose Decay Capabilities.</title>
        <authorList>
            <person name="Nagy L.G."/>
            <person name="Riley R."/>
            <person name="Tritt A."/>
            <person name="Adam C."/>
            <person name="Daum C."/>
            <person name="Floudas D."/>
            <person name="Sun H."/>
            <person name="Yadav J.S."/>
            <person name="Pangilinan J."/>
            <person name="Larsson K.H."/>
            <person name="Matsuura K."/>
            <person name="Barry K."/>
            <person name="Labutti K."/>
            <person name="Kuo R."/>
            <person name="Ohm R.A."/>
            <person name="Bhattacharya S.S."/>
            <person name="Shirouzu T."/>
            <person name="Yoshinaga Y."/>
            <person name="Martin F.M."/>
            <person name="Grigoriev I.V."/>
            <person name="Hibbett D.S."/>
        </authorList>
    </citation>
    <scope>NUCLEOTIDE SEQUENCE [LARGE SCALE GENOMIC DNA]</scope>
    <source>
        <strain evidence="2 3">CBS 109695</strain>
    </source>
</reference>
<feature type="compositionally biased region" description="Basic residues" evidence="1">
    <location>
        <begin position="1121"/>
        <end position="1139"/>
    </location>
</feature>
<evidence type="ECO:0000256" key="1">
    <source>
        <dbReference type="SAM" id="MobiDB-lite"/>
    </source>
</evidence>
<proteinExistence type="predicted"/>
<feature type="compositionally biased region" description="Polar residues" evidence="1">
    <location>
        <begin position="834"/>
        <end position="844"/>
    </location>
</feature>
<evidence type="ECO:0000313" key="2">
    <source>
        <dbReference type="EMBL" id="KZP07636.1"/>
    </source>
</evidence>
<evidence type="ECO:0000313" key="3">
    <source>
        <dbReference type="Proteomes" id="UP000076532"/>
    </source>
</evidence>
<feature type="compositionally biased region" description="Basic and acidic residues" evidence="1">
    <location>
        <begin position="1101"/>
        <end position="1112"/>
    </location>
</feature>
<organism evidence="2 3">
    <name type="scientific">Athelia psychrophila</name>
    <dbReference type="NCBI Taxonomy" id="1759441"/>
    <lineage>
        <taxon>Eukaryota</taxon>
        <taxon>Fungi</taxon>
        <taxon>Dikarya</taxon>
        <taxon>Basidiomycota</taxon>
        <taxon>Agaricomycotina</taxon>
        <taxon>Agaricomycetes</taxon>
        <taxon>Agaricomycetidae</taxon>
        <taxon>Atheliales</taxon>
        <taxon>Atheliaceae</taxon>
        <taxon>Athelia</taxon>
    </lineage>
</organism>
<feature type="region of interest" description="Disordered" evidence="1">
    <location>
        <begin position="811"/>
        <end position="844"/>
    </location>
</feature>
<sequence length="1379" mass="152267">MLDGDLDLGQDLGAGEMNEGTPADMIHRQDGENPSAAGPQSPQADPGSMDDVPTHSHNVDSSLPNRESIRQHGVQSNDNERPDTDPPNFVPVIDDIITARQFIEALANASLDGGIEDADLLNRIRNPPEYQLTVDDPDLRLSLDIFLAIGNASEETYTSVCRALQRRYPESELLSYYKVKQYVAELSGVTAIEHDMCTNSCMAYTGPFSRDEYCKYCGELRYEEGPGRTRVPRKRFSTLPLAPQLQALWRTPAGADSMGYRERCTQENLAEIARTNGVRESPYRDFFDGRDYLDAVMEDRIVSGDMCLVLSIDGAQLYRNKVSECWIYIWVVLDHAPGVRYKKRHILPGGFIPGPNKPKNVDSFLFPGLYHLAAIQLEGLKIWNARLDCVFTSHPFLALVTADGPGMACISGFVGHQGKCHCRLHCPIIGRHKPGGAQYYPVRLKPDNYTVHGCEHADVDLGALLQNFTTAESEERYRQNLAHTPRNFEFYGLVRFACQDTRMLGSFFSVSLGLRPNDSYFSILMQEEISPAELIEAHTKITEFSDGFEELYCERRADRIHFVRPSIHTPSHIAPETERVCPGIIYGQWGMERTIGNLGEEIKQHSNAFANLAQRGLRRCQVNAIKAMIPDIEPIPPALPRGARDLGDGYALLRAVDTIHRAVRPCESPAIRQYYLETEGSAVEGDVFVTRWSRLKLPNGQVARSRWKESQKPLSKLRSARNIIFTINCNTQFAEVLLYMLLSMQGGELRPMAMVSLILEMEESDLIDAKSIDAVVMLAPDPRFGTRSHDGSEMNTTLDSLSRRHNINLEQPFSIQSDSPTSSSMDLSDSRASTPASFTFPSDSLGLRNNHSYPSVSAHSYDSPYEMQDSWSTSSRAPSHAPSRRDQHRSSHTHSSSFDRYSVNGRSSSYWEAQCAQLRAENMVLNGEVSTWRSAYDTLVKAVPTLLLTTNPLSHVLPSNTNIEASIPESYHEELNQDDYPLKDHVEAQKGISGGRKVKGGVLASQGINVAMLYVEDGLGEAIDGYAATHMRATAHRVFHQLLALGIAPLTWGTVQLAASKIYHREMVSEYPILRYCAKRWKADWLASRIYSSWYTTHRDSEKPVKSEDRDGVNGSSVLATKKRTHRRTSSPKSHRKKARAEEEAEASAKPIISAPPLDLSVEIATPLLEKANSPLKRPQIRSNLFGSSNTTTPIVFTPRVVEPLPVALAVHAVSPVPTSMPVPTPVITSSSTPPDTPDIVLGPAVMTPIPAIIPTATVAPGPVQIDLAAASTEAVLGLAVEATVLLSVETPVSTDGRINLPKASIGAPSRGNLKPMVPSATLTTARNFCAIEWGARVGGTTAQFSEYWISIKGTINEQPFIKASTDAKSALKKAKVVQ</sequence>